<evidence type="ECO:0000313" key="13">
    <source>
        <dbReference type="WBParaSite" id="jg13610"/>
    </source>
</evidence>
<dbReference type="GO" id="GO:0030148">
    <property type="term" value="P:sphingolipid biosynthetic process"/>
    <property type="evidence" value="ECO:0007669"/>
    <property type="project" value="TreeGrafter"/>
</dbReference>
<feature type="transmembrane region" description="Helical" evidence="11">
    <location>
        <begin position="104"/>
        <end position="122"/>
    </location>
</feature>
<evidence type="ECO:0000256" key="11">
    <source>
        <dbReference type="RuleBase" id="RU361115"/>
    </source>
</evidence>
<keyword evidence="9 11" id="KW-0472">Membrane</keyword>
<evidence type="ECO:0000256" key="1">
    <source>
        <dbReference type="ARBA" id="ARBA00004141"/>
    </source>
</evidence>
<dbReference type="GO" id="GO:0034626">
    <property type="term" value="P:fatty acid elongation, polyunsaturated fatty acid"/>
    <property type="evidence" value="ECO:0007669"/>
    <property type="project" value="TreeGrafter"/>
</dbReference>
<dbReference type="Proteomes" id="UP000887574">
    <property type="component" value="Unplaced"/>
</dbReference>
<comment type="similarity">
    <text evidence="11">Belongs to the ELO family.</text>
</comment>
<dbReference type="PANTHER" id="PTHR11157">
    <property type="entry name" value="FATTY ACID ACYL TRANSFERASE-RELATED"/>
    <property type="match status" value="1"/>
</dbReference>
<feature type="transmembrane region" description="Helical" evidence="11">
    <location>
        <begin position="77"/>
        <end position="97"/>
    </location>
</feature>
<evidence type="ECO:0000256" key="5">
    <source>
        <dbReference type="ARBA" id="ARBA00022692"/>
    </source>
</evidence>
<keyword evidence="8 11" id="KW-0443">Lipid metabolism</keyword>
<reference evidence="13" key="1">
    <citation type="submission" date="2022-11" db="UniProtKB">
        <authorList>
            <consortium name="WormBaseParasite"/>
        </authorList>
    </citation>
    <scope>IDENTIFICATION</scope>
</reference>
<keyword evidence="3 11" id="KW-0444">Lipid biosynthesis</keyword>
<evidence type="ECO:0000313" key="12">
    <source>
        <dbReference type="Proteomes" id="UP000887574"/>
    </source>
</evidence>
<sequence length="218" mass="25056">MQWQPIRSFETIVRFSCCCNKEFVRDATLMWNAMNACFSFYFTLSLLPEFISAATKGWFHTICRVDGLYTGSYSGKAMYIFTWSKVWGLGDTVLLILRGRDIQFMHLFHHTVVVIEVFFTYLSAGSMARLGVMMNVVMHSLMYSYFVAQDINLKVRELAGFITLLQLAQFVMGCLTILSASWQSNEQQLSQSKELPAQTQWSAEPVIRHLFFNQSVGK</sequence>
<dbReference type="GO" id="GO:0005789">
    <property type="term" value="C:endoplasmic reticulum membrane"/>
    <property type="evidence" value="ECO:0007669"/>
    <property type="project" value="TreeGrafter"/>
</dbReference>
<keyword evidence="5 11" id="KW-0812">Transmembrane</keyword>
<dbReference type="GO" id="GO:0034625">
    <property type="term" value="P:fatty acid elongation, monounsaturated fatty acid"/>
    <property type="evidence" value="ECO:0007669"/>
    <property type="project" value="TreeGrafter"/>
</dbReference>
<dbReference type="Pfam" id="PF01151">
    <property type="entry name" value="ELO"/>
    <property type="match status" value="1"/>
</dbReference>
<feature type="transmembrane region" description="Helical" evidence="11">
    <location>
        <begin position="158"/>
        <end position="182"/>
    </location>
</feature>
<protein>
    <recommendedName>
        <fullName evidence="11">Elongation of very long chain fatty acids protein</fullName>
        <ecNumber evidence="11">2.3.1.199</ecNumber>
    </recommendedName>
    <alternativeName>
        <fullName evidence="11">Very-long-chain 3-oxoacyl-CoA synthase</fullName>
    </alternativeName>
</protein>
<comment type="subcellular location">
    <subcellularLocation>
        <location evidence="1">Membrane</location>
        <topology evidence="1">Multi-pass membrane protein</topology>
    </subcellularLocation>
</comment>
<keyword evidence="10 11" id="KW-0275">Fatty acid biosynthesis</keyword>
<dbReference type="WBParaSite" id="jg13610">
    <property type="protein sequence ID" value="jg13610"/>
    <property type="gene ID" value="jg13610"/>
</dbReference>
<comment type="pathway">
    <text evidence="2">Lipid metabolism; fatty acid biosynthesis.</text>
</comment>
<evidence type="ECO:0000256" key="7">
    <source>
        <dbReference type="ARBA" id="ARBA00022989"/>
    </source>
</evidence>
<dbReference type="AlphaFoldDB" id="A0A915CYU9"/>
<keyword evidence="4 11" id="KW-0808">Transferase</keyword>
<proteinExistence type="inferred from homology"/>
<keyword evidence="7 11" id="KW-1133">Transmembrane helix</keyword>
<comment type="catalytic activity">
    <reaction evidence="11">
        <text>a very-long-chain acyl-CoA + malonyl-CoA + H(+) = a very-long-chain 3-oxoacyl-CoA + CO2 + CoA</text>
        <dbReference type="Rhea" id="RHEA:32727"/>
        <dbReference type="ChEBI" id="CHEBI:15378"/>
        <dbReference type="ChEBI" id="CHEBI:16526"/>
        <dbReference type="ChEBI" id="CHEBI:57287"/>
        <dbReference type="ChEBI" id="CHEBI:57384"/>
        <dbReference type="ChEBI" id="CHEBI:90725"/>
        <dbReference type="ChEBI" id="CHEBI:90736"/>
        <dbReference type="EC" id="2.3.1.199"/>
    </reaction>
</comment>
<evidence type="ECO:0000256" key="6">
    <source>
        <dbReference type="ARBA" id="ARBA00022832"/>
    </source>
</evidence>
<evidence type="ECO:0000256" key="10">
    <source>
        <dbReference type="ARBA" id="ARBA00023160"/>
    </source>
</evidence>
<dbReference type="EC" id="2.3.1.199" evidence="11"/>
<dbReference type="PANTHER" id="PTHR11157:SF17">
    <property type="entry name" value="ELONGATION OF VERY LONG CHAIN FATTY ACIDS PROTEIN 6"/>
    <property type="match status" value="1"/>
</dbReference>
<keyword evidence="12" id="KW-1185">Reference proteome</keyword>
<evidence type="ECO:0000256" key="4">
    <source>
        <dbReference type="ARBA" id="ARBA00022679"/>
    </source>
</evidence>
<evidence type="ECO:0000256" key="3">
    <source>
        <dbReference type="ARBA" id="ARBA00022516"/>
    </source>
</evidence>
<accession>A0A915CYU9</accession>
<dbReference type="GO" id="GO:0009922">
    <property type="term" value="F:fatty acid elongase activity"/>
    <property type="evidence" value="ECO:0007669"/>
    <property type="project" value="UniProtKB-EC"/>
</dbReference>
<dbReference type="GO" id="GO:0019367">
    <property type="term" value="P:fatty acid elongation, saturated fatty acid"/>
    <property type="evidence" value="ECO:0007669"/>
    <property type="project" value="TreeGrafter"/>
</dbReference>
<evidence type="ECO:0000256" key="2">
    <source>
        <dbReference type="ARBA" id="ARBA00005194"/>
    </source>
</evidence>
<keyword evidence="6 11" id="KW-0276">Fatty acid metabolism</keyword>
<evidence type="ECO:0000256" key="8">
    <source>
        <dbReference type="ARBA" id="ARBA00023098"/>
    </source>
</evidence>
<dbReference type="GO" id="GO:0042761">
    <property type="term" value="P:very long-chain fatty acid biosynthetic process"/>
    <property type="evidence" value="ECO:0007669"/>
    <property type="project" value="TreeGrafter"/>
</dbReference>
<evidence type="ECO:0000256" key="9">
    <source>
        <dbReference type="ARBA" id="ARBA00023136"/>
    </source>
</evidence>
<comment type="caution">
    <text evidence="11">Lacks conserved residue(s) required for the propagation of feature annotation.</text>
</comment>
<organism evidence="12 13">
    <name type="scientific">Ditylenchus dipsaci</name>
    <dbReference type="NCBI Taxonomy" id="166011"/>
    <lineage>
        <taxon>Eukaryota</taxon>
        <taxon>Metazoa</taxon>
        <taxon>Ecdysozoa</taxon>
        <taxon>Nematoda</taxon>
        <taxon>Chromadorea</taxon>
        <taxon>Rhabditida</taxon>
        <taxon>Tylenchina</taxon>
        <taxon>Tylenchomorpha</taxon>
        <taxon>Sphaerularioidea</taxon>
        <taxon>Anguinidae</taxon>
        <taxon>Anguininae</taxon>
        <taxon>Ditylenchus</taxon>
    </lineage>
</organism>
<dbReference type="InterPro" id="IPR002076">
    <property type="entry name" value="ELO_fam"/>
</dbReference>
<name>A0A915CYU9_9BILA</name>